<reference evidence="3" key="1">
    <citation type="journal article" date="2012" name="PLoS Genet.">
        <title>Comparative analysis of the genomes of two field isolates of the rice blast fungus Magnaporthe oryzae.</title>
        <authorList>
            <person name="Xue M."/>
            <person name="Yang J."/>
            <person name="Li Z."/>
            <person name="Hu S."/>
            <person name="Yao N."/>
            <person name="Dean R.A."/>
            <person name="Zhao W."/>
            <person name="Shen M."/>
            <person name="Zhang H."/>
            <person name="Li C."/>
            <person name="Liu L."/>
            <person name="Cao L."/>
            <person name="Xu X."/>
            <person name="Xing Y."/>
            <person name="Hsiang T."/>
            <person name="Zhang Z."/>
            <person name="Xu J.R."/>
            <person name="Peng Y.L."/>
        </authorList>
    </citation>
    <scope>NUCLEOTIDE SEQUENCE</scope>
    <source>
        <strain evidence="3">Y34</strain>
    </source>
</reference>
<accession>A0AA97P4Z7</accession>
<evidence type="ECO:0000256" key="2">
    <source>
        <dbReference type="ARBA" id="ARBA00022840"/>
    </source>
</evidence>
<dbReference type="HAMAP" id="MF_00376">
    <property type="entry name" value="Dephospho_CoA_kinase"/>
    <property type="match status" value="1"/>
</dbReference>
<dbReference type="FunFam" id="3.40.50.300:FF:001227">
    <property type="entry name" value="Dephospho-CoA kinase CAB5"/>
    <property type="match status" value="1"/>
</dbReference>
<gene>
    <name evidence="3" type="ORF">OOU_Y34scaffold00240g66</name>
</gene>
<dbReference type="GO" id="GO:0004140">
    <property type="term" value="F:dephospho-CoA kinase activity"/>
    <property type="evidence" value="ECO:0007669"/>
    <property type="project" value="InterPro"/>
</dbReference>
<dbReference type="CDD" id="cd02022">
    <property type="entry name" value="DPCK"/>
    <property type="match status" value="1"/>
</dbReference>
<dbReference type="GO" id="GO:0005524">
    <property type="term" value="F:ATP binding"/>
    <property type="evidence" value="ECO:0007669"/>
    <property type="project" value="UniProtKB-KW"/>
</dbReference>
<protein>
    <submittedName>
        <fullName evidence="3">Dephospho-CoA kinase</fullName>
    </submittedName>
</protein>
<dbReference type="InterPro" id="IPR027417">
    <property type="entry name" value="P-loop_NTPase"/>
</dbReference>
<dbReference type="NCBIfam" id="TIGR00152">
    <property type="entry name" value="dephospho-CoA kinase"/>
    <property type="match status" value="1"/>
</dbReference>
<dbReference type="Proteomes" id="UP000011086">
    <property type="component" value="Unassembled WGS sequence"/>
</dbReference>
<dbReference type="AlphaFoldDB" id="A0AA97P4Z7"/>
<dbReference type="SUPFAM" id="SSF52540">
    <property type="entry name" value="P-loop containing nucleoside triphosphate hydrolases"/>
    <property type="match status" value="1"/>
</dbReference>
<keyword evidence="2" id="KW-0067">ATP-binding</keyword>
<dbReference type="PROSITE" id="PS51219">
    <property type="entry name" value="DPCK"/>
    <property type="match status" value="1"/>
</dbReference>
<dbReference type="GO" id="GO:0015937">
    <property type="term" value="P:coenzyme A biosynthetic process"/>
    <property type="evidence" value="ECO:0007669"/>
    <property type="project" value="InterPro"/>
</dbReference>
<dbReference type="PANTHER" id="PTHR10695:SF46">
    <property type="entry name" value="BIFUNCTIONAL COENZYME A SYNTHASE-RELATED"/>
    <property type="match status" value="1"/>
</dbReference>
<sequence length="546" mass="60311">MCFCWPCWPFTKVDLEDDPRGNNPYRFVEGRDWRPSELGLVPVSFRCQVEGRKLTGSTEPQVPDTTFGPMIHIYKPRFDQIGLGAFPMVPGLAAQSGFTGNPMTMQAPIGLPAAGAPLFMQPAVHPPMLLPATSGMPFSQPGMAVSAGIGCMSAPPGTLLSTPMPGMFVQGNGGVHPEPACGIGRTGAEYTAEQMDMAYANKSFEPQDFKPADDTPSRMYMCRELDGVWTMRSRFSIDRMAKEWRWHMAPEGYFYAPAKVSRQLSILSKNRSSLLCGSIATGKSTVSSLLSSPPYSIPVIDADLLARQVVEPGTPGYRKIVAYFGPSTPDLLQPPNPAEPNGGIDGPTGKGRPLNRVMLGRRVFGDDPDRRRDRAVLNGIVHPAVRWAMYKSLAWYYIAGHRAVVLDVPLLFEAGLDRMCGTVVVVGVRDPAIQMARLRARDPHLSAEDAEDRVKSQGDVREKAQRCEARGGARGVVVWNDGDRTELERELRRAVHIIFESSPRWWSWALLLCPPLAVASGAWNFWQNTQINNEWKEMEQRGRARL</sequence>
<evidence type="ECO:0000256" key="1">
    <source>
        <dbReference type="ARBA" id="ARBA00022741"/>
    </source>
</evidence>
<dbReference type="InterPro" id="IPR001977">
    <property type="entry name" value="Depp_CoAkinase"/>
</dbReference>
<dbReference type="EMBL" id="JH793764">
    <property type="protein sequence ID" value="ELQ42059.1"/>
    <property type="molecule type" value="Genomic_DNA"/>
</dbReference>
<dbReference type="Gene3D" id="3.40.50.300">
    <property type="entry name" value="P-loop containing nucleotide triphosphate hydrolases"/>
    <property type="match status" value="1"/>
</dbReference>
<keyword evidence="3" id="KW-0808">Transferase</keyword>
<dbReference type="PANTHER" id="PTHR10695">
    <property type="entry name" value="DEPHOSPHO-COA KINASE-RELATED"/>
    <property type="match status" value="1"/>
</dbReference>
<evidence type="ECO:0000313" key="3">
    <source>
        <dbReference type="EMBL" id="ELQ42059.1"/>
    </source>
</evidence>
<organism evidence="3">
    <name type="scientific">Pyricularia oryzae (strain Y34)</name>
    <name type="common">Rice blast fungus</name>
    <name type="synonym">Magnaporthe oryzae</name>
    <dbReference type="NCBI Taxonomy" id="1143189"/>
    <lineage>
        <taxon>Eukaryota</taxon>
        <taxon>Fungi</taxon>
        <taxon>Dikarya</taxon>
        <taxon>Ascomycota</taxon>
        <taxon>Pezizomycotina</taxon>
        <taxon>Sordariomycetes</taxon>
        <taxon>Sordariomycetidae</taxon>
        <taxon>Magnaporthales</taxon>
        <taxon>Pyriculariaceae</taxon>
        <taxon>Pyricularia</taxon>
    </lineage>
</organism>
<dbReference type="Pfam" id="PF01121">
    <property type="entry name" value="CoaE"/>
    <property type="match status" value="2"/>
</dbReference>
<proteinExistence type="inferred from homology"/>
<keyword evidence="1" id="KW-0547">Nucleotide-binding</keyword>
<keyword evidence="3" id="KW-0418">Kinase</keyword>
<name>A0AA97P4Z7_PYRO3</name>